<proteinExistence type="predicted"/>
<organism evidence="2">
    <name type="scientific">freshwater metagenome</name>
    <dbReference type="NCBI Taxonomy" id="449393"/>
    <lineage>
        <taxon>unclassified sequences</taxon>
        <taxon>metagenomes</taxon>
        <taxon>ecological metagenomes</taxon>
    </lineage>
</organism>
<dbReference type="InterPro" id="IPR002931">
    <property type="entry name" value="Transglutaminase-like"/>
</dbReference>
<dbReference type="PANTHER" id="PTHR33490">
    <property type="entry name" value="BLR5614 PROTEIN-RELATED"/>
    <property type="match status" value="1"/>
</dbReference>
<reference evidence="2" key="1">
    <citation type="submission" date="2020-05" db="EMBL/GenBank/DDBJ databases">
        <authorList>
            <person name="Chiriac C."/>
            <person name="Salcher M."/>
            <person name="Ghai R."/>
            <person name="Kavagutti S V."/>
        </authorList>
    </citation>
    <scope>NUCLEOTIDE SEQUENCE</scope>
</reference>
<evidence type="ECO:0000313" key="2">
    <source>
        <dbReference type="EMBL" id="CAB4697109.1"/>
    </source>
</evidence>
<protein>
    <submittedName>
        <fullName evidence="2">Unannotated protein</fullName>
    </submittedName>
</protein>
<sequence>MWLRVEHTTTFTYSAPIVEAYTELRLRPLDVDGQRRASFRLQTEPAGVRVHEFVDHLGNGVGHFDILEPHEQLTVTATSEVITSPFLSTAQPSPLEFYDYLQPTEYAVLDEHVRAFVAGAAIDGTNAERATALMQAVRETLVYEKGATSVQTPSPEVLRLGRGVCQDFAHVLISACRADGIPARYVSGYLYDDALADEHGASHAWVDVYDPDRGWISLDPTHGGEQTESYVRLAVGRDYADVPPTRGVFKGTGEETLSVRVNVSAA</sequence>
<dbReference type="Gene3D" id="3.10.620.30">
    <property type="match status" value="1"/>
</dbReference>
<dbReference type="Pfam" id="PF01841">
    <property type="entry name" value="Transglut_core"/>
    <property type="match status" value="1"/>
</dbReference>
<dbReference type="SUPFAM" id="SSF54001">
    <property type="entry name" value="Cysteine proteinases"/>
    <property type="match status" value="1"/>
</dbReference>
<name>A0A6J6PEE3_9ZZZZ</name>
<dbReference type="Pfam" id="PF08379">
    <property type="entry name" value="Bact_transglu_N"/>
    <property type="match status" value="1"/>
</dbReference>
<accession>A0A6J6PEE3</accession>
<gene>
    <name evidence="2" type="ORF">UFOPK2399_01102</name>
</gene>
<dbReference type="EMBL" id="CAEZXP010000002">
    <property type="protein sequence ID" value="CAB4697109.1"/>
    <property type="molecule type" value="Genomic_DNA"/>
</dbReference>
<feature type="domain" description="Transglutaminase-like" evidence="1">
    <location>
        <begin position="157"/>
        <end position="222"/>
    </location>
</feature>
<dbReference type="AlphaFoldDB" id="A0A6J6PEE3"/>
<evidence type="ECO:0000259" key="1">
    <source>
        <dbReference type="SMART" id="SM00460"/>
    </source>
</evidence>
<dbReference type="InterPro" id="IPR038765">
    <property type="entry name" value="Papain-like_cys_pep_sf"/>
</dbReference>
<dbReference type="SMART" id="SM00460">
    <property type="entry name" value="TGc"/>
    <property type="match status" value="1"/>
</dbReference>
<dbReference type="PANTHER" id="PTHR33490:SF6">
    <property type="entry name" value="SLL1049 PROTEIN"/>
    <property type="match status" value="1"/>
</dbReference>
<dbReference type="InterPro" id="IPR013589">
    <property type="entry name" value="Bac_transglu_N"/>
</dbReference>